<evidence type="ECO:0000313" key="3">
    <source>
        <dbReference type="EMBL" id="MDR7155139.1"/>
    </source>
</evidence>
<evidence type="ECO:0000256" key="2">
    <source>
        <dbReference type="ARBA" id="ARBA00022649"/>
    </source>
</evidence>
<accession>A0ABU1X1H7</accession>
<dbReference type="PANTHER" id="PTHR33755:SF7">
    <property type="entry name" value="TOXIN MODULE OF TOXIN-ANTITOXIN SYSTEM RELE_STBE FAMILY"/>
    <property type="match status" value="1"/>
</dbReference>
<dbReference type="Proteomes" id="UP001267638">
    <property type="component" value="Unassembled WGS sequence"/>
</dbReference>
<dbReference type="InterPro" id="IPR051803">
    <property type="entry name" value="TA_system_RelE-like_toxin"/>
</dbReference>
<reference evidence="3 4" key="1">
    <citation type="submission" date="2023-07" db="EMBL/GenBank/DDBJ databases">
        <title>Sorghum-associated microbial communities from plants grown in Nebraska, USA.</title>
        <authorList>
            <person name="Schachtman D."/>
        </authorList>
    </citation>
    <scope>NUCLEOTIDE SEQUENCE [LARGE SCALE GENOMIC DNA]</scope>
    <source>
        <strain evidence="3 4">4256</strain>
    </source>
</reference>
<proteinExistence type="inferred from homology"/>
<evidence type="ECO:0000313" key="4">
    <source>
        <dbReference type="Proteomes" id="UP001267638"/>
    </source>
</evidence>
<comment type="caution">
    <text evidence="3">The sequence shown here is derived from an EMBL/GenBank/DDBJ whole genome shotgun (WGS) entry which is preliminary data.</text>
</comment>
<dbReference type="InterPro" id="IPR035093">
    <property type="entry name" value="RelE/ParE_toxin_dom_sf"/>
</dbReference>
<gene>
    <name evidence="3" type="ORF">J2W40_001961</name>
</gene>
<name>A0ABU1X1H7_SPHXE</name>
<dbReference type="PANTHER" id="PTHR33755">
    <property type="entry name" value="TOXIN PARE1-RELATED"/>
    <property type="match status" value="1"/>
</dbReference>
<comment type="similarity">
    <text evidence="1">Belongs to the RelE toxin family.</text>
</comment>
<keyword evidence="2" id="KW-1277">Toxin-antitoxin system</keyword>
<sequence length="96" mass="10905">MQWSDDALDDLERQIVHIARDNPAAARRVAKRIRETGDALADYATGHPGRVGGTYEKSVHRLPYILAYALSRDDTVLTILHVIHTSRNWSPDDWPE</sequence>
<dbReference type="InterPro" id="IPR007712">
    <property type="entry name" value="RelE/ParE_toxin"/>
</dbReference>
<dbReference type="Gene3D" id="3.30.2310.20">
    <property type="entry name" value="RelE-like"/>
    <property type="match status" value="1"/>
</dbReference>
<keyword evidence="4" id="KW-1185">Reference proteome</keyword>
<organism evidence="3 4">
    <name type="scientific">Sphingobium xenophagum</name>
    <dbReference type="NCBI Taxonomy" id="121428"/>
    <lineage>
        <taxon>Bacteria</taxon>
        <taxon>Pseudomonadati</taxon>
        <taxon>Pseudomonadota</taxon>
        <taxon>Alphaproteobacteria</taxon>
        <taxon>Sphingomonadales</taxon>
        <taxon>Sphingomonadaceae</taxon>
        <taxon>Sphingobium</taxon>
    </lineage>
</organism>
<protein>
    <submittedName>
        <fullName evidence="3">Plasmid stabilization system protein ParE</fullName>
    </submittedName>
</protein>
<evidence type="ECO:0000256" key="1">
    <source>
        <dbReference type="ARBA" id="ARBA00006226"/>
    </source>
</evidence>
<dbReference type="Pfam" id="PF05016">
    <property type="entry name" value="ParE_toxin"/>
    <property type="match status" value="1"/>
</dbReference>
<dbReference type="EMBL" id="JAVDWV010000008">
    <property type="protein sequence ID" value="MDR7155139.1"/>
    <property type="molecule type" value="Genomic_DNA"/>
</dbReference>